<name>A0ABP7X0C6_9GAMM</name>
<keyword evidence="3" id="KW-1003">Cell membrane</keyword>
<keyword evidence="6 8" id="KW-0472">Membrane</keyword>
<keyword evidence="7" id="KW-0813">Transport</keyword>
<reference evidence="10" key="1">
    <citation type="journal article" date="2019" name="Int. J. Syst. Evol. Microbiol.">
        <title>The Global Catalogue of Microorganisms (GCM) 10K type strain sequencing project: providing services to taxonomists for standard genome sequencing and annotation.</title>
        <authorList>
            <consortium name="The Broad Institute Genomics Platform"/>
            <consortium name="The Broad Institute Genome Sequencing Center for Infectious Disease"/>
            <person name="Wu L."/>
            <person name="Ma J."/>
        </authorList>
    </citation>
    <scope>NUCLEOTIDE SEQUENCE [LARGE SCALE GENOMIC DNA]</scope>
    <source>
        <strain evidence="10">JCM 17304</strain>
    </source>
</reference>
<dbReference type="Pfam" id="PF02472">
    <property type="entry name" value="ExbD"/>
    <property type="match status" value="1"/>
</dbReference>
<dbReference type="InterPro" id="IPR003400">
    <property type="entry name" value="ExbD"/>
</dbReference>
<evidence type="ECO:0000256" key="2">
    <source>
        <dbReference type="ARBA" id="ARBA00005811"/>
    </source>
</evidence>
<protein>
    <recommendedName>
        <fullName evidence="11">Biopolymer transporter ExbD</fullName>
    </recommendedName>
</protein>
<evidence type="ECO:0000256" key="5">
    <source>
        <dbReference type="ARBA" id="ARBA00022989"/>
    </source>
</evidence>
<evidence type="ECO:0000256" key="4">
    <source>
        <dbReference type="ARBA" id="ARBA00022692"/>
    </source>
</evidence>
<dbReference type="EMBL" id="BAABDM010000006">
    <property type="protein sequence ID" value="GAA4101485.1"/>
    <property type="molecule type" value="Genomic_DNA"/>
</dbReference>
<evidence type="ECO:0000256" key="1">
    <source>
        <dbReference type="ARBA" id="ARBA00004162"/>
    </source>
</evidence>
<gene>
    <name evidence="9" type="ORF">GCM10022414_28850</name>
</gene>
<evidence type="ECO:0000256" key="8">
    <source>
        <dbReference type="SAM" id="Phobius"/>
    </source>
</evidence>
<comment type="caution">
    <text evidence="9">The sequence shown here is derived from an EMBL/GenBank/DDBJ whole genome shotgun (WGS) entry which is preliminary data.</text>
</comment>
<sequence>MNRTLMAGAKKSSSDDNLIPLINIVFLLLIFFMVAGQLKTAQSGAVQLPSSTHTTTSESQAIKIIINTQGEIFLNQADSDSIPISPQALSEYISNQSDPSPTSVSLYADRDLTAAQLHLALNALGSHPTLSINLHTRKGGEE</sequence>
<evidence type="ECO:0000256" key="3">
    <source>
        <dbReference type="ARBA" id="ARBA00022475"/>
    </source>
</evidence>
<evidence type="ECO:0008006" key="11">
    <source>
        <dbReference type="Google" id="ProtNLM"/>
    </source>
</evidence>
<evidence type="ECO:0000313" key="9">
    <source>
        <dbReference type="EMBL" id="GAA4101485.1"/>
    </source>
</evidence>
<dbReference type="Proteomes" id="UP001500392">
    <property type="component" value="Unassembled WGS sequence"/>
</dbReference>
<keyword evidence="5 8" id="KW-1133">Transmembrane helix</keyword>
<keyword evidence="7" id="KW-0653">Protein transport</keyword>
<proteinExistence type="inferred from homology"/>
<keyword evidence="4 7" id="KW-0812">Transmembrane</keyword>
<evidence type="ECO:0000256" key="6">
    <source>
        <dbReference type="ARBA" id="ARBA00023136"/>
    </source>
</evidence>
<evidence type="ECO:0000313" key="10">
    <source>
        <dbReference type="Proteomes" id="UP001500392"/>
    </source>
</evidence>
<dbReference type="PANTHER" id="PTHR30558:SF3">
    <property type="entry name" value="BIOPOLYMER TRANSPORT PROTEIN EXBD-RELATED"/>
    <property type="match status" value="1"/>
</dbReference>
<dbReference type="RefSeq" id="WP_344937332.1">
    <property type="nucleotide sequence ID" value="NZ_BAABDM010000006.1"/>
</dbReference>
<comment type="subcellular location">
    <subcellularLocation>
        <location evidence="1">Cell membrane</location>
        <topology evidence="1">Single-pass membrane protein</topology>
    </subcellularLocation>
    <subcellularLocation>
        <location evidence="7">Cell membrane</location>
        <topology evidence="7">Single-pass type II membrane protein</topology>
    </subcellularLocation>
</comment>
<dbReference type="PANTHER" id="PTHR30558">
    <property type="entry name" value="EXBD MEMBRANE COMPONENT OF PMF-DRIVEN MACROMOLECULE IMPORT SYSTEM"/>
    <property type="match status" value="1"/>
</dbReference>
<keyword evidence="10" id="KW-1185">Reference proteome</keyword>
<organism evidence="9 10">
    <name type="scientific">Zhongshania borealis</name>
    <dbReference type="NCBI Taxonomy" id="889488"/>
    <lineage>
        <taxon>Bacteria</taxon>
        <taxon>Pseudomonadati</taxon>
        <taxon>Pseudomonadota</taxon>
        <taxon>Gammaproteobacteria</taxon>
        <taxon>Cellvibrionales</taxon>
        <taxon>Spongiibacteraceae</taxon>
        <taxon>Zhongshania</taxon>
    </lineage>
</organism>
<feature type="transmembrane region" description="Helical" evidence="8">
    <location>
        <begin position="21"/>
        <end position="38"/>
    </location>
</feature>
<comment type="similarity">
    <text evidence="2 7">Belongs to the ExbD/TolR family.</text>
</comment>
<accession>A0ABP7X0C6</accession>
<evidence type="ECO:0000256" key="7">
    <source>
        <dbReference type="RuleBase" id="RU003879"/>
    </source>
</evidence>